<sequence>MMLSNDAVNILIYYVLSGISIVLAIPFFYIITFHSPSALHLYRNTILNLTIWYYLAVSINGILIQLLFTRHEGQLCGKYVGLASYFGPAAVFACVIICTISCTNAGVSMLICFVFRYVQISNRSLPTYFQWFKPSTLCIILHVMSSLIAGFWTYVFISRTYFFEIYGILHACFDERNYSTAVVISSVAAGCIALASTLIFCLVLMTIKVLRSAKAFMTKQTYRLQLLLTVNLVVLMVSPFVFTGVPLAFNSFCIYCQVIGI</sequence>
<keyword evidence="1" id="KW-0812">Transmembrane</keyword>
<feature type="transmembrane region" description="Helical" evidence="1">
    <location>
        <begin position="51"/>
        <end position="69"/>
    </location>
</feature>
<reference evidence="3" key="1">
    <citation type="submission" date="2016-11" db="UniProtKB">
        <authorList>
            <consortium name="WormBaseParasite"/>
        </authorList>
    </citation>
    <scope>IDENTIFICATION</scope>
</reference>
<feature type="transmembrane region" description="Helical" evidence="1">
    <location>
        <begin position="12"/>
        <end position="31"/>
    </location>
</feature>
<accession>A0A1I8AJG1</accession>
<keyword evidence="2" id="KW-1185">Reference proteome</keyword>
<proteinExistence type="predicted"/>
<keyword evidence="1" id="KW-1133">Transmembrane helix</keyword>
<keyword evidence="1" id="KW-0472">Membrane</keyword>
<dbReference type="Pfam" id="PF10318">
    <property type="entry name" value="7TM_GPCR_Srh"/>
    <property type="match status" value="1"/>
</dbReference>
<evidence type="ECO:0000256" key="1">
    <source>
        <dbReference type="SAM" id="Phobius"/>
    </source>
</evidence>
<dbReference type="WBParaSite" id="L893_g609.t1">
    <property type="protein sequence ID" value="L893_g609.t1"/>
    <property type="gene ID" value="L893_g609"/>
</dbReference>
<feature type="transmembrane region" description="Helical" evidence="1">
    <location>
        <begin position="177"/>
        <end position="205"/>
    </location>
</feature>
<protein>
    <submittedName>
        <fullName evidence="3">Serpentine Receptor, class T</fullName>
    </submittedName>
</protein>
<dbReference type="Proteomes" id="UP000095287">
    <property type="component" value="Unplaced"/>
</dbReference>
<dbReference type="InterPro" id="IPR019422">
    <property type="entry name" value="7TM_GPCR_serpentine_rcpt_Srh"/>
</dbReference>
<feature type="transmembrane region" description="Helical" evidence="1">
    <location>
        <begin position="89"/>
        <end position="115"/>
    </location>
</feature>
<feature type="transmembrane region" description="Helical" evidence="1">
    <location>
        <begin position="136"/>
        <end position="157"/>
    </location>
</feature>
<feature type="transmembrane region" description="Helical" evidence="1">
    <location>
        <begin position="226"/>
        <end position="249"/>
    </location>
</feature>
<organism evidence="2 3">
    <name type="scientific">Steinernema glaseri</name>
    <dbReference type="NCBI Taxonomy" id="37863"/>
    <lineage>
        <taxon>Eukaryota</taxon>
        <taxon>Metazoa</taxon>
        <taxon>Ecdysozoa</taxon>
        <taxon>Nematoda</taxon>
        <taxon>Chromadorea</taxon>
        <taxon>Rhabditida</taxon>
        <taxon>Tylenchina</taxon>
        <taxon>Panagrolaimomorpha</taxon>
        <taxon>Strongyloidoidea</taxon>
        <taxon>Steinernematidae</taxon>
        <taxon>Steinernema</taxon>
    </lineage>
</organism>
<evidence type="ECO:0000313" key="2">
    <source>
        <dbReference type="Proteomes" id="UP000095287"/>
    </source>
</evidence>
<evidence type="ECO:0000313" key="3">
    <source>
        <dbReference type="WBParaSite" id="L893_g609.t1"/>
    </source>
</evidence>
<name>A0A1I8AJG1_9BILA</name>
<dbReference type="AlphaFoldDB" id="A0A1I8AJG1"/>